<evidence type="ECO:0000313" key="2">
    <source>
        <dbReference type="Proteomes" id="UP000679220"/>
    </source>
</evidence>
<organism evidence="1 2">
    <name type="scientific">Carboxylicivirga sediminis</name>
    <dbReference type="NCBI Taxonomy" id="2006564"/>
    <lineage>
        <taxon>Bacteria</taxon>
        <taxon>Pseudomonadati</taxon>
        <taxon>Bacteroidota</taxon>
        <taxon>Bacteroidia</taxon>
        <taxon>Marinilabiliales</taxon>
        <taxon>Marinilabiliaceae</taxon>
        <taxon>Carboxylicivirga</taxon>
    </lineage>
</organism>
<reference evidence="1" key="2">
    <citation type="submission" date="2021-04" db="EMBL/GenBank/DDBJ databases">
        <authorList>
            <person name="Zhang T."/>
            <person name="Zhang Y."/>
            <person name="Lu D."/>
            <person name="Zuo D."/>
            <person name="Du Z."/>
        </authorList>
    </citation>
    <scope>NUCLEOTIDE SEQUENCE</scope>
    <source>
        <strain evidence="1">JR1</strain>
    </source>
</reference>
<dbReference type="EMBL" id="JAGTAR010000010">
    <property type="protein sequence ID" value="MBR8535577.1"/>
    <property type="molecule type" value="Genomic_DNA"/>
</dbReference>
<protein>
    <submittedName>
        <fullName evidence="1">DUF1289 domain-containing protein</fullName>
    </submittedName>
</protein>
<name>A0A941F3C0_9BACT</name>
<gene>
    <name evidence="1" type="ORF">KDU71_08400</name>
</gene>
<comment type="caution">
    <text evidence="1">The sequence shown here is derived from an EMBL/GenBank/DDBJ whole genome shotgun (WGS) entry which is preliminary data.</text>
</comment>
<dbReference type="PANTHER" id="PTHR35175:SF2">
    <property type="entry name" value="DUF1289 DOMAIN-CONTAINING PROTEIN"/>
    <property type="match status" value="1"/>
</dbReference>
<dbReference type="InterPro" id="IPR010710">
    <property type="entry name" value="DUF1289"/>
</dbReference>
<dbReference type="Proteomes" id="UP000679220">
    <property type="component" value="Unassembled WGS sequence"/>
</dbReference>
<proteinExistence type="predicted"/>
<dbReference type="PANTHER" id="PTHR35175">
    <property type="entry name" value="DUF1289 DOMAIN-CONTAINING PROTEIN"/>
    <property type="match status" value="1"/>
</dbReference>
<evidence type="ECO:0000313" key="1">
    <source>
        <dbReference type="EMBL" id="MBR8535577.1"/>
    </source>
</evidence>
<keyword evidence="2" id="KW-1185">Reference proteome</keyword>
<sequence>MKEVPSPCISVCQYDSQGVCFGCRRTIDEAGNWSKFTNEEKEAIVKELSLRRNVDGEEPTIFLR</sequence>
<reference evidence="1" key="1">
    <citation type="journal article" date="2018" name="Int. J. Syst. Evol. Microbiol.">
        <title>Carboxylicivirga sediminis sp. nov., isolated from coastal sediment.</title>
        <authorList>
            <person name="Wang F.Q."/>
            <person name="Ren L.H."/>
            <person name="Zou R.J."/>
            <person name="Sun Y.Z."/>
            <person name="Liu X.J."/>
            <person name="Jiang F."/>
            <person name="Liu L.J."/>
        </authorList>
    </citation>
    <scope>NUCLEOTIDE SEQUENCE</scope>
    <source>
        <strain evidence="1">JR1</strain>
    </source>
</reference>
<accession>A0A941F3C0</accession>
<dbReference type="RefSeq" id="WP_212189568.1">
    <property type="nucleotide sequence ID" value="NZ_JAGTAR010000010.1"/>
</dbReference>
<dbReference type="AlphaFoldDB" id="A0A941F3C0"/>
<dbReference type="Pfam" id="PF06945">
    <property type="entry name" value="DUF1289"/>
    <property type="match status" value="1"/>
</dbReference>